<dbReference type="AlphaFoldDB" id="A0A0F7SKP0"/>
<reference evidence="2" key="1">
    <citation type="submission" date="2014-08" db="EMBL/GenBank/DDBJ databases">
        <authorList>
            <person name="Sharma Rahul"/>
            <person name="Thines Marco"/>
        </authorList>
    </citation>
    <scope>NUCLEOTIDE SEQUENCE</scope>
</reference>
<proteinExistence type="predicted"/>
<sequence>MSDQPQYAPVTGSGLASSPIVASLPKSFGGEGLTRAELAEKKAKEAAEAAGENKTE</sequence>
<evidence type="ECO:0000313" key="2">
    <source>
        <dbReference type="EMBL" id="CDZ97517.1"/>
    </source>
</evidence>
<evidence type="ECO:0000256" key="1">
    <source>
        <dbReference type="SAM" id="MobiDB-lite"/>
    </source>
</evidence>
<protein>
    <submittedName>
        <fullName evidence="2">Uncharacterized protein</fullName>
    </submittedName>
</protein>
<organism evidence="2">
    <name type="scientific">Phaffia rhodozyma</name>
    <name type="common">Yeast</name>
    <name type="synonym">Xanthophyllomyces dendrorhous</name>
    <dbReference type="NCBI Taxonomy" id="264483"/>
    <lineage>
        <taxon>Eukaryota</taxon>
        <taxon>Fungi</taxon>
        <taxon>Dikarya</taxon>
        <taxon>Basidiomycota</taxon>
        <taxon>Agaricomycotina</taxon>
        <taxon>Tremellomycetes</taxon>
        <taxon>Cystofilobasidiales</taxon>
        <taxon>Mrakiaceae</taxon>
        <taxon>Phaffia</taxon>
    </lineage>
</organism>
<dbReference type="EMBL" id="LN483211">
    <property type="protein sequence ID" value="CDZ97517.1"/>
    <property type="molecule type" value="Genomic_DNA"/>
</dbReference>
<accession>A0A0F7SKP0</accession>
<name>A0A0F7SKP0_PHARH</name>
<feature type="region of interest" description="Disordered" evidence="1">
    <location>
        <begin position="1"/>
        <end position="29"/>
    </location>
</feature>